<accession>A0AAX1IG84</accession>
<dbReference type="Proteomes" id="UP000515598">
    <property type="component" value="Chromosome"/>
</dbReference>
<name>A0AAX1IG84_STEMA</name>
<dbReference type="AlphaFoldDB" id="A0AAX1IG84"/>
<evidence type="ECO:0008006" key="3">
    <source>
        <dbReference type="Google" id="ProtNLM"/>
    </source>
</evidence>
<protein>
    <recommendedName>
        <fullName evidence="3">Transmembrane protein</fullName>
    </recommendedName>
</protein>
<dbReference type="RefSeq" id="WP_229298455.1">
    <property type="nucleotide sequence ID" value="NZ_CP040433.1"/>
</dbReference>
<proteinExistence type="predicted"/>
<reference evidence="1 2" key="1">
    <citation type="submission" date="2020-08" db="EMBL/GenBank/DDBJ databases">
        <title>Phenotypic and transcriptomic analysis of seven clinical Stenotrophomonas maltophilia isolates identify a small set of shared and commonly regulated genes involved in biofilm lifestyle.</title>
        <authorList>
            <person name="Alio I."/>
            <person name="Gudzuhn M."/>
            <person name="Streit W."/>
        </authorList>
    </citation>
    <scope>NUCLEOTIDE SEQUENCE [LARGE SCALE GENOMIC DNA]</scope>
    <source>
        <strain evidence="1 2">UHH_SKK55</strain>
    </source>
</reference>
<evidence type="ECO:0000313" key="2">
    <source>
        <dbReference type="Proteomes" id="UP000515598"/>
    </source>
</evidence>
<dbReference type="EMBL" id="CP060025">
    <property type="protein sequence ID" value="QNG78202.1"/>
    <property type="molecule type" value="Genomic_DNA"/>
</dbReference>
<sequence length="159" mass="17287">MMVRILTALLLIGVGLGFSGGAWAVGKRPFKMIQFCVHDQEGVNRFKQTLSSIAKDEGMQYFDGSAELDRQLARAKVDVRRPVVYVGVKREDGSGLEAGNLGLDRFEIAIGFSEGKMPAEALSFSVRVERTLAERWNLLAIPSAKGATPLACRVEGGSR</sequence>
<gene>
    <name evidence="1" type="ORF">GPNADHDJ_02417</name>
</gene>
<evidence type="ECO:0000313" key="1">
    <source>
        <dbReference type="EMBL" id="QNG78202.1"/>
    </source>
</evidence>
<organism evidence="1 2">
    <name type="scientific">Stenotrophomonas maltophilia</name>
    <name type="common">Pseudomonas maltophilia</name>
    <name type="synonym">Xanthomonas maltophilia</name>
    <dbReference type="NCBI Taxonomy" id="40324"/>
    <lineage>
        <taxon>Bacteria</taxon>
        <taxon>Pseudomonadati</taxon>
        <taxon>Pseudomonadota</taxon>
        <taxon>Gammaproteobacteria</taxon>
        <taxon>Lysobacterales</taxon>
        <taxon>Lysobacteraceae</taxon>
        <taxon>Stenotrophomonas</taxon>
        <taxon>Stenotrophomonas maltophilia group</taxon>
    </lineage>
</organism>